<keyword evidence="3" id="KW-1185">Reference proteome</keyword>
<organism evidence="2 3">
    <name type="scientific">Teichococcus deserti</name>
    <dbReference type="NCBI Taxonomy" id="1817963"/>
    <lineage>
        <taxon>Bacteria</taxon>
        <taxon>Pseudomonadati</taxon>
        <taxon>Pseudomonadota</taxon>
        <taxon>Alphaproteobacteria</taxon>
        <taxon>Acetobacterales</taxon>
        <taxon>Roseomonadaceae</taxon>
        <taxon>Roseomonas</taxon>
    </lineage>
</organism>
<dbReference type="Gene3D" id="3.40.50.1010">
    <property type="entry name" value="5'-nuclease"/>
    <property type="match status" value="1"/>
</dbReference>
<name>A0A1V2H2T1_9PROT</name>
<dbReference type="Pfam" id="PF01936">
    <property type="entry name" value="NYN"/>
    <property type="match status" value="1"/>
</dbReference>
<evidence type="ECO:0000259" key="1">
    <source>
        <dbReference type="Pfam" id="PF01936"/>
    </source>
</evidence>
<dbReference type="EMBL" id="MLCO01000089">
    <property type="protein sequence ID" value="ONG54066.1"/>
    <property type="molecule type" value="Genomic_DNA"/>
</dbReference>
<comment type="caution">
    <text evidence="2">The sequence shown here is derived from an EMBL/GenBank/DDBJ whole genome shotgun (WGS) entry which is preliminary data.</text>
</comment>
<dbReference type="InterPro" id="IPR021139">
    <property type="entry name" value="NYN"/>
</dbReference>
<gene>
    <name evidence="2" type="ORF">BKE38_10890</name>
</gene>
<accession>A0A1V2H2T1</accession>
<protein>
    <recommendedName>
        <fullName evidence="1">NYN domain-containing protein</fullName>
    </recommendedName>
</protein>
<dbReference type="AlphaFoldDB" id="A0A1V2H2T1"/>
<evidence type="ECO:0000313" key="3">
    <source>
        <dbReference type="Proteomes" id="UP000188879"/>
    </source>
</evidence>
<reference evidence="2 3" key="1">
    <citation type="submission" date="2016-10" db="EMBL/GenBank/DDBJ databases">
        <title>Draft Genome sequence of Roseomonas sp. strain M3.</title>
        <authorList>
            <person name="Subhash Y."/>
            <person name="Lee S."/>
        </authorList>
    </citation>
    <scope>NUCLEOTIDE SEQUENCE [LARGE SCALE GENOMIC DNA]</scope>
    <source>
        <strain evidence="2 3">M3</strain>
    </source>
</reference>
<dbReference type="Proteomes" id="UP000188879">
    <property type="component" value="Unassembled WGS sequence"/>
</dbReference>
<evidence type="ECO:0000313" key="2">
    <source>
        <dbReference type="EMBL" id="ONG54066.1"/>
    </source>
</evidence>
<dbReference type="GO" id="GO:0004540">
    <property type="term" value="F:RNA nuclease activity"/>
    <property type="evidence" value="ECO:0007669"/>
    <property type="project" value="InterPro"/>
</dbReference>
<proteinExistence type="predicted"/>
<feature type="domain" description="NYN" evidence="1">
    <location>
        <begin position="42"/>
        <end position="168"/>
    </location>
</feature>
<sequence length="177" mass="19746">MHLAYVDCSNLFIEAQKVSAVSHGLARSLADARDRRVTDLHYRLDLNRLMALLQWLEHPVRAMLFGSITASNAALWHHAEGAGFEVTVVERGFAGREKQVDTSLVARLCRDAYRDARPGLDRITLVAGDGDYLPAVQQLVADGFDVTLAYWAHASRELREAASRFQPLDPFVEDLSL</sequence>